<feature type="signal peptide" evidence="2">
    <location>
        <begin position="1"/>
        <end position="20"/>
    </location>
</feature>
<dbReference type="InterPro" id="IPR029058">
    <property type="entry name" value="AB_hydrolase_fold"/>
</dbReference>
<dbReference type="SUPFAM" id="SSF53474">
    <property type="entry name" value="alpha/beta-Hydrolases"/>
    <property type="match status" value="1"/>
</dbReference>
<protein>
    <recommendedName>
        <fullName evidence="3">AB hydrolase-1 domain-containing protein</fullName>
    </recommendedName>
</protein>
<dbReference type="eggNOG" id="COG1073">
    <property type="taxonomic scope" value="Bacteria"/>
</dbReference>
<dbReference type="PANTHER" id="PTHR43265">
    <property type="entry name" value="ESTERASE ESTD"/>
    <property type="match status" value="1"/>
</dbReference>
<dbReference type="STRING" id="1121022.GCA_000376105_01693"/>
<evidence type="ECO:0000256" key="2">
    <source>
        <dbReference type="SAM" id="SignalP"/>
    </source>
</evidence>
<dbReference type="InterPro" id="IPR002471">
    <property type="entry name" value="Pept_S9_AS"/>
</dbReference>
<evidence type="ECO:0000256" key="1">
    <source>
        <dbReference type="ARBA" id="ARBA00022801"/>
    </source>
</evidence>
<dbReference type="GO" id="GO:0004252">
    <property type="term" value="F:serine-type endopeptidase activity"/>
    <property type="evidence" value="ECO:0007669"/>
    <property type="project" value="InterPro"/>
</dbReference>
<dbReference type="GO" id="GO:0052689">
    <property type="term" value="F:carboxylic ester hydrolase activity"/>
    <property type="evidence" value="ECO:0007669"/>
    <property type="project" value="TreeGrafter"/>
</dbReference>
<organism evidence="4 5">
    <name type="scientific">Asticcacaulis benevestitus DSM 16100 = ATCC BAA-896</name>
    <dbReference type="NCBI Taxonomy" id="1121022"/>
    <lineage>
        <taxon>Bacteria</taxon>
        <taxon>Pseudomonadati</taxon>
        <taxon>Pseudomonadota</taxon>
        <taxon>Alphaproteobacteria</taxon>
        <taxon>Caulobacterales</taxon>
        <taxon>Caulobacteraceae</taxon>
        <taxon>Asticcacaulis</taxon>
    </lineage>
</organism>
<sequence>MRKFFLMLTALMGLAAPVCAEEAAGDWSGMLVNLRVGLHLTKDSDGHYAGFMQSLDQGGVKIPLDSIAATPDTLAYHGVNAKLGVDGRYEGHWDDAQKAWVGNWRQGGLVPLTFKRTATADMPFARRPQEEAIATNPHPFPSEDVGFDNASAGVHLAGTFSKPVGAGPLPAVVLISGSGRNTRDEEGYGHKAFVVLADALNRAGIAVLRYDKRGAGQSTGDYDAATTADFAADAEAAVTYLASRSDVDPKHVGLVGHSEGGIIAPIVAGHLPSVSFAVLIAGVTVPGDQAALLQLEALDRANGKSETEIRKQLALLQQAYAVIRASKNPEDARTQLTTAARPLIESGAYSQSQADDTIALFTSPSRYWLLRYDPAVDLQNVHIPVLAIYGTLDLQVPPAGHVPALRAGLKDNPDVTIVELPGLNHLLQHATTGAPAEYARIEETIAPEALKVITEWVTRHTNP</sequence>
<proteinExistence type="predicted"/>
<evidence type="ECO:0000313" key="4">
    <source>
        <dbReference type="EMBL" id="ESQ94144.1"/>
    </source>
</evidence>
<comment type="caution">
    <text evidence="4">The sequence shown here is derived from an EMBL/GenBank/DDBJ whole genome shotgun (WGS) entry which is preliminary data.</text>
</comment>
<accession>V4Q386</accession>
<dbReference type="EMBL" id="AWGB01000005">
    <property type="protein sequence ID" value="ESQ94144.1"/>
    <property type="molecule type" value="Genomic_DNA"/>
</dbReference>
<name>V4Q386_9CAUL</name>
<evidence type="ECO:0000313" key="5">
    <source>
        <dbReference type="Proteomes" id="UP000017837"/>
    </source>
</evidence>
<dbReference type="Pfam" id="PF12697">
    <property type="entry name" value="Abhydrolase_6"/>
    <property type="match status" value="1"/>
</dbReference>
<feature type="domain" description="AB hydrolase-1" evidence="3">
    <location>
        <begin position="172"/>
        <end position="439"/>
    </location>
</feature>
<keyword evidence="5" id="KW-1185">Reference proteome</keyword>
<dbReference type="PANTHER" id="PTHR43265:SF1">
    <property type="entry name" value="ESTERASE ESTD"/>
    <property type="match status" value="1"/>
</dbReference>
<dbReference type="PROSITE" id="PS00708">
    <property type="entry name" value="PRO_ENDOPEP_SER"/>
    <property type="match status" value="1"/>
</dbReference>
<evidence type="ECO:0000259" key="3">
    <source>
        <dbReference type="Pfam" id="PF12697"/>
    </source>
</evidence>
<dbReference type="InterPro" id="IPR053145">
    <property type="entry name" value="AB_hydrolase_Est10"/>
</dbReference>
<dbReference type="Gene3D" id="3.40.50.1820">
    <property type="entry name" value="alpha/beta hydrolase"/>
    <property type="match status" value="1"/>
</dbReference>
<dbReference type="AlphaFoldDB" id="V4Q386"/>
<dbReference type="Proteomes" id="UP000017837">
    <property type="component" value="Unassembled WGS sequence"/>
</dbReference>
<keyword evidence="1" id="KW-0378">Hydrolase</keyword>
<dbReference type="RefSeq" id="WP_018081361.1">
    <property type="nucleotide sequence ID" value="NZ_AQWM01000005.1"/>
</dbReference>
<reference evidence="4 5" key="1">
    <citation type="journal article" date="2014" name="Nature">
        <title>Sequential evolution of bacterial morphology by co-option of a developmental regulator.</title>
        <authorList>
            <person name="Jiang C."/>
            <person name="Brown P.J."/>
            <person name="Ducret A."/>
            <person name="Brun Y.V."/>
        </authorList>
    </citation>
    <scope>NUCLEOTIDE SEQUENCE [LARGE SCALE GENOMIC DNA]</scope>
    <source>
        <strain evidence="4 5">DSM 16100</strain>
    </source>
</reference>
<feature type="chain" id="PRO_5004725356" description="AB hydrolase-1 domain-containing protein" evidence="2">
    <location>
        <begin position="21"/>
        <end position="463"/>
    </location>
</feature>
<dbReference type="GO" id="GO:0006508">
    <property type="term" value="P:proteolysis"/>
    <property type="evidence" value="ECO:0007669"/>
    <property type="project" value="InterPro"/>
</dbReference>
<dbReference type="InterPro" id="IPR000073">
    <property type="entry name" value="AB_hydrolase_1"/>
</dbReference>
<dbReference type="PATRIC" id="fig|1121022.4.peg.668"/>
<keyword evidence="2" id="KW-0732">Signal</keyword>
<gene>
    <name evidence="4" type="ORF">ABENE_03370</name>
</gene>